<dbReference type="Proteomes" id="UP000011082">
    <property type="component" value="Unassembled WGS sequence"/>
</dbReference>
<dbReference type="VEuPathDB" id="MicrosporidiaDB:VICG_00782"/>
<dbReference type="EMBL" id="JH370134">
    <property type="protein sequence ID" value="ELA42139.1"/>
    <property type="molecule type" value="Genomic_DNA"/>
</dbReference>
<dbReference type="AlphaFoldDB" id="L2GNG2"/>
<organism evidence="1 2">
    <name type="scientific">Vittaforma corneae (strain ATCC 50505)</name>
    <name type="common">Microsporidian parasite</name>
    <name type="synonym">Nosema corneum</name>
    <dbReference type="NCBI Taxonomy" id="993615"/>
    <lineage>
        <taxon>Eukaryota</taxon>
        <taxon>Fungi</taxon>
        <taxon>Fungi incertae sedis</taxon>
        <taxon>Microsporidia</taxon>
        <taxon>Nosematidae</taxon>
        <taxon>Vittaforma</taxon>
    </lineage>
</organism>
<evidence type="ECO:0000313" key="2">
    <source>
        <dbReference type="Proteomes" id="UP000011082"/>
    </source>
</evidence>
<evidence type="ECO:0000313" key="1">
    <source>
        <dbReference type="EMBL" id="ELA42139.1"/>
    </source>
</evidence>
<dbReference type="HOGENOM" id="CLU_340725_0_0_1"/>
<keyword evidence="2" id="KW-1185">Reference proteome</keyword>
<reference evidence="2" key="1">
    <citation type="submission" date="2011-05" db="EMBL/GenBank/DDBJ databases">
        <title>The genome sequence of Vittaforma corneae strain ATCC 50505.</title>
        <authorList>
            <consortium name="The Broad Institute Genome Sequencing Platform"/>
            <person name="Cuomo C."/>
            <person name="Didier E."/>
            <person name="Bowers L."/>
            <person name="Young S.K."/>
            <person name="Zeng Q."/>
            <person name="Gargeya S."/>
            <person name="Fitzgerald M."/>
            <person name="Haas B."/>
            <person name="Abouelleil A."/>
            <person name="Alvarado L."/>
            <person name="Arachchi H.M."/>
            <person name="Berlin A."/>
            <person name="Chapman S.B."/>
            <person name="Gearin G."/>
            <person name="Goldberg J."/>
            <person name="Griggs A."/>
            <person name="Gujja S."/>
            <person name="Hansen M."/>
            <person name="Heiman D."/>
            <person name="Howarth C."/>
            <person name="Larimer J."/>
            <person name="Lui A."/>
            <person name="MacDonald P.J.P."/>
            <person name="McCowen C."/>
            <person name="Montmayeur A."/>
            <person name="Murphy C."/>
            <person name="Neiman D."/>
            <person name="Pearson M."/>
            <person name="Priest M."/>
            <person name="Roberts A."/>
            <person name="Saif S."/>
            <person name="Shea T."/>
            <person name="Sisk P."/>
            <person name="Stolte C."/>
            <person name="Sykes S."/>
            <person name="Wortman J."/>
            <person name="Nusbaum C."/>
            <person name="Birren B."/>
        </authorList>
    </citation>
    <scope>NUCLEOTIDE SEQUENCE [LARGE SCALE GENOMIC DNA]</scope>
    <source>
        <strain evidence="2">ATCC 50505</strain>
    </source>
</reference>
<accession>L2GNG2</accession>
<dbReference type="InParanoid" id="L2GNG2"/>
<dbReference type="RefSeq" id="XP_007604231.1">
    <property type="nucleotide sequence ID" value="XM_007604169.1"/>
</dbReference>
<dbReference type="OrthoDB" id="2196146at2759"/>
<gene>
    <name evidence="1" type="ORF">VICG_00782</name>
</gene>
<name>L2GNG2_VITCO</name>
<sequence>MLFPEIRRIRTPLFKNISHANIDKSSELYLLYKKRNLTSDYLINSTENMFVIAFFYNELFDIKDYLAYLRELSITNQSYNIIKYYLKEICTTKFNCEMDSSHSSLKNCKDFLNSFFDSYNKSKDNIQAIILKIMKGELYRMVKIPVDDFDPYFFIGYCTIGDTFLPNFESTFDLFITKSINIVKVLNDFEFYNKTDDNQVPQATRLILKHLEICIDYLITENILSKIVEYIRFDNVGLDLIYKICCYKETQKIVFKKLMNISDYEKYLTVALHISSDIDSYKAIKDHAIGRIRGWPSVELPPRYVLEFLLIHFYYEYNSFDYHLLDEICGLFNLTDTVEYKLITKRPGLLVDEDIFYKIRDCKDFNELTRLFASFIYLCSFDKLALDDQLLELPEKFFSIGLSTINSETARNLKIYNDNPFNERLRKNVYLKIDRSIFVRYLIKRYKIFNEIDFLKEEYSAYENLMDDKYKVMYALYNLEWASKHIEELNRIGISDKLYCSLKSSPFKDCLMNAGLKGNKQTEIEKDSMAILTMPVKPEDDEAKRMKYTNTDKNTSNQHTIILESQNGISCLASSESTMLNNSDNIDSHQQQTHNSSSPQILQGIVDAFKNEHANFSSLICKIQASDEYVDILKSLFRWTYRTKYFMHFLEFYKQSIIRFELTYEDVKNITLELVKKFKDTDIVKLSASSLFIKDLYNFINDFSNFNTSVIEGISMKIDKNPNSIEYHDFVHSLVHSTVFNYVVVGSKLYSHLNNATFSLDHLLTYKSDDVLLEAVKQLKINVNRTINCNEVLLNILYSRGLTDELSALICKKLYIPDLSTNDLQRIYFFILP</sequence>
<proteinExistence type="predicted"/>
<dbReference type="GeneID" id="19881496"/>
<protein>
    <submittedName>
        <fullName evidence="1">Uncharacterized protein</fullName>
    </submittedName>
</protein>